<dbReference type="EMBL" id="CM047900">
    <property type="protein sequence ID" value="KAJ0099662.1"/>
    <property type="molecule type" value="Genomic_DNA"/>
</dbReference>
<name>A0ACC1BLH3_9ROSI</name>
<sequence length="85" mass="9228">MEIPPILGALAVEIGDTLLLKYNSMDSCSRRRLPINTHSKSSQRKHILPDPTSISPGVKAPSSKAQKTSISTLLKPPPTQIDICH</sequence>
<keyword evidence="2" id="KW-1185">Reference proteome</keyword>
<proteinExistence type="predicted"/>
<dbReference type="Proteomes" id="UP001164250">
    <property type="component" value="Chromosome 4"/>
</dbReference>
<organism evidence="1 2">
    <name type="scientific">Pistacia atlantica</name>
    <dbReference type="NCBI Taxonomy" id="434234"/>
    <lineage>
        <taxon>Eukaryota</taxon>
        <taxon>Viridiplantae</taxon>
        <taxon>Streptophyta</taxon>
        <taxon>Embryophyta</taxon>
        <taxon>Tracheophyta</taxon>
        <taxon>Spermatophyta</taxon>
        <taxon>Magnoliopsida</taxon>
        <taxon>eudicotyledons</taxon>
        <taxon>Gunneridae</taxon>
        <taxon>Pentapetalae</taxon>
        <taxon>rosids</taxon>
        <taxon>malvids</taxon>
        <taxon>Sapindales</taxon>
        <taxon>Anacardiaceae</taxon>
        <taxon>Pistacia</taxon>
    </lineage>
</organism>
<reference evidence="2" key="1">
    <citation type="journal article" date="2023" name="G3 (Bethesda)">
        <title>Genome assembly and association tests identify interacting loci associated with vigor, precocity, and sex in interspecific pistachio rootstocks.</title>
        <authorList>
            <person name="Palmer W."/>
            <person name="Jacygrad E."/>
            <person name="Sagayaradj S."/>
            <person name="Cavanaugh K."/>
            <person name="Han R."/>
            <person name="Bertier L."/>
            <person name="Beede B."/>
            <person name="Kafkas S."/>
            <person name="Golino D."/>
            <person name="Preece J."/>
            <person name="Michelmore R."/>
        </authorList>
    </citation>
    <scope>NUCLEOTIDE SEQUENCE [LARGE SCALE GENOMIC DNA]</scope>
</reference>
<accession>A0ACC1BLH3</accession>
<evidence type="ECO:0000313" key="1">
    <source>
        <dbReference type="EMBL" id="KAJ0099662.1"/>
    </source>
</evidence>
<gene>
    <name evidence="1" type="ORF">Patl1_20368</name>
</gene>
<comment type="caution">
    <text evidence="1">The sequence shown here is derived from an EMBL/GenBank/DDBJ whole genome shotgun (WGS) entry which is preliminary data.</text>
</comment>
<protein>
    <submittedName>
        <fullName evidence="1">Uncharacterized protein</fullName>
    </submittedName>
</protein>
<evidence type="ECO:0000313" key="2">
    <source>
        <dbReference type="Proteomes" id="UP001164250"/>
    </source>
</evidence>